<accession>A0A081A981</accession>
<evidence type="ECO:0000313" key="4">
    <source>
        <dbReference type="EMBL" id="ETO75442.1"/>
    </source>
</evidence>
<feature type="signal peptide" evidence="3">
    <location>
        <begin position="1"/>
        <end position="20"/>
    </location>
</feature>
<organism evidence="4 5">
    <name type="scientific">Phytophthora nicotianae P1976</name>
    <dbReference type="NCBI Taxonomy" id="1317066"/>
    <lineage>
        <taxon>Eukaryota</taxon>
        <taxon>Sar</taxon>
        <taxon>Stramenopiles</taxon>
        <taxon>Oomycota</taxon>
        <taxon>Peronosporomycetes</taxon>
        <taxon>Peronosporales</taxon>
        <taxon>Peronosporaceae</taxon>
        <taxon>Phytophthora</taxon>
    </lineage>
</organism>
<evidence type="ECO:0008006" key="6">
    <source>
        <dbReference type="Google" id="ProtNLM"/>
    </source>
</evidence>
<dbReference type="EMBL" id="ANJA01001661">
    <property type="protein sequence ID" value="ETO75442.1"/>
    <property type="molecule type" value="Genomic_DNA"/>
</dbReference>
<gene>
    <name evidence="4" type="ORF">F444_08953</name>
</gene>
<dbReference type="AlphaFoldDB" id="A0A081A981"/>
<keyword evidence="1" id="KW-0175">Coiled coil</keyword>
<dbReference type="OrthoDB" id="65778at2759"/>
<feature type="coiled-coil region" evidence="1">
    <location>
        <begin position="28"/>
        <end position="69"/>
    </location>
</feature>
<comment type="caution">
    <text evidence="4">The sequence shown here is derived from an EMBL/GenBank/DDBJ whole genome shotgun (WGS) entry which is preliminary data.</text>
</comment>
<protein>
    <recommendedName>
        <fullName evidence="6">Cleavage/polyadenylation specificity factor A subunit N-terminal domain-containing protein</fullName>
    </recommendedName>
</protein>
<dbReference type="Proteomes" id="UP000028582">
    <property type="component" value="Unassembled WGS sequence"/>
</dbReference>
<proteinExistence type="predicted"/>
<reference evidence="4 5" key="1">
    <citation type="submission" date="2013-11" db="EMBL/GenBank/DDBJ databases">
        <title>The Genome Sequence of Phytophthora parasitica P1976.</title>
        <authorList>
            <consortium name="The Broad Institute Genomics Platform"/>
            <person name="Russ C."/>
            <person name="Tyler B."/>
            <person name="Panabieres F."/>
            <person name="Shan W."/>
            <person name="Tripathy S."/>
            <person name="Grunwald N."/>
            <person name="Machado M."/>
            <person name="Johnson C.S."/>
            <person name="Walker B."/>
            <person name="Young S."/>
            <person name="Zeng Q."/>
            <person name="Gargeya S."/>
            <person name="Fitzgerald M."/>
            <person name="Haas B."/>
            <person name="Abouelleil A."/>
            <person name="Allen A.W."/>
            <person name="Alvarado L."/>
            <person name="Arachchi H.M."/>
            <person name="Berlin A.M."/>
            <person name="Chapman S.B."/>
            <person name="Gainer-Dewar J."/>
            <person name="Goldberg J."/>
            <person name="Griggs A."/>
            <person name="Gujja S."/>
            <person name="Hansen M."/>
            <person name="Howarth C."/>
            <person name="Imamovic A."/>
            <person name="Ireland A."/>
            <person name="Larimer J."/>
            <person name="McCowan C."/>
            <person name="Murphy C."/>
            <person name="Pearson M."/>
            <person name="Poon T.W."/>
            <person name="Priest M."/>
            <person name="Roberts A."/>
            <person name="Saif S."/>
            <person name="Shea T."/>
            <person name="Sisk P."/>
            <person name="Sykes S."/>
            <person name="Wortman J."/>
            <person name="Nusbaum C."/>
            <person name="Birren B."/>
        </authorList>
    </citation>
    <scope>NUCLEOTIDE SEQUENCE [LARGE SCALE GENOMIC DNA]</scope>
    <source>
        <strain evidence="4 5">P1976</strain>
    </source>
</reference>
<evidence type="ECO:0000256" key="2">
    <source>
        <dbReference type="SAM" id="MobiDB-lite"/>
    </source>
</evidence>
<evidence type="ECO:0000256" key="3">
    <source>
        <dbReference type="SAM" id="SignalP"/>
    </source>
</evidence>
<keyword evidence="3" id="KW-0732">Signal</keyword>
<feature type="region of interest" description="Disordered" evidence="2">
    <location>
        <begin position="70"/>
        <end position="98"/>
    </location>
</feature>
<sequence>MGAFCLALLFISLHCLQICGLPLDSIAAEDAEELYRVLEVEIDATERQLELYEQKAELLNSTIKRIESRRKTRHPTDFDTSPTDTQQRRPRSRSLPHSFSDWFEPRRTFRPSSGRVLTQLISFRPNVSPAGRGQQMAARRKANIDGELPLQFLLVLDLDSTVLRLFHPTTFKLMWQHALDLRSSSGDKAFHVADLYFVSDRSTHLAVLSTSGDLVLFKLRLWHNSRIVAGDPRRLKSLTELEENYHQCPVGQDSLHKLNAPLLPWIQLSTSTLTAPTPGEYLHIDVERVFGTTLDQEWQYGQGKVAVVPLHYRVNVVTVDSSAKCLSFFHGDNGSLIEEIHTQVSSDDGSVVQLEPIQSSRGLVALVTQRKVFFVDATGPQYMPVMCVAPGWHNFSSVAADPLRPTIIYAGTSTGRALMYKMYNLGGWRQRGDIIEKEARNPVVCALADQLMPLRLPLLGNLPAIVQTLPGFLMLGTGSHLVLYQLSGNSEDIKPTYLSERAIEEFDGLHVSAQILGITAAKDLIAHSTGFAVLVSDASESHRLDIYKSRIPPPGTNLDLSWIRVPAMMICALAAMFWQQKGRLANSAGGKNTFNEAELAGLLSGRGGRLPSMNTMKRGGLFTNRRVNDCY</sequence>
<name>A0A081A981_PHYNI</name>
<evidence type="ECO:0000256" key="1">
    <source>
        <dbReference type="SAM" id="Coils"/>
    </source>
</evidence>
<feature type="chain" id="PRO_5001753899" description="Cleavage/polyadenylation specificity factor A subunit N-terminal domain-containing protein" evidence="3">
    <location>
        <begin position="21"/>
        <end position="631"/>
    </location>
</feature>
<evidence type="ECO:0000313" key="5">
    <source>
        <dbReference type="Proteomes" id="UP000028582"/>
    </source>
</evidence>